<dbReference type="Pfam" id="PF14244">
    <property type="entry name" value="Retrotran_gag_3"/>
    <property type="match status" value="1"/>
</dbReference>
<dbReference type="EMBL" id="JAGKQM010001454">
    <property type="protein sequence ID" value="KAH0851823.1"/>
    <property type="molecule type" value="Genomic_DNA"/>
</dbReference>
<feature type="region of interest" description="Disordered" evidence="1">
    <location>
        <begin position="134"/>
        <end position="159"/>
    </location>
</feature>
<feature type="compositionally biased region" description="Polar residues" evidence="1">
    <location>
        <begin position="88"/>
        <end position="119"/>
    </location>
</feature>
<gene>
    <name evidence="3" type="ORF">HID58_090984</name>
</gene>
<feature type="compositionally biased region" description="Acidic residues" evidence="1">
    <location>
        <begin position="150"/>
        <end position="159"/>
    </location>
</feature>
<feature type="compositionally biased region" description="Basic and acidic residues" evidence="1">
    <location>
        <begin position="19"/>
        <end position="28"/>
    </location>
</feature>
<feature type="compositionally biased region" description="Polar residues" evidence="1">
    <location>
        <begin position="135"/>
        <end position="147"/>
    </location>
</feature>
<dbReference type="PANTHER" id="PTHR37610">
    <property type="entry name" value="CCHC-TYPE DOMAIN-CONTAINING PROTEIN"/>
    <property type="match status" value="1"/>
</dbReference>
<dbReference type="Proteomes" id="UP000824890">
    <property type="component" value="Unassembled WGS sequence"/>
</dbReference>
<organism evidence="3 4">
    <name type="scientific">Brassica napus</name>
    <name type="common">Rape</name>
    <dbReference type="NCBI Taxonomy" id="3708"/>
    <lineage>
        <taxon>Eukaryota</taxon>
        <taxon>Viridiplantae</taxon>
        <taxon>Streptophyta</taxon>
        <taxon>Embryophyta</taxon>
        <taxon>Tracheophyta</taxon>
        <taxon>Spermatophyta</taxon>
        <taxon>Magnoliopsida</taxon>
        <taxon>eudicotyledons</taxon>
        <taxon>Gunneridae</taxon>
        <taxon>Pentapetalae</taxon>
        <taxon>rosids</taxon>
        <taxon>malvids</taxon>
        <taxon>Brassicales</taxon>
        <taxon>Brassicaceae</taxon>
        <taxon>Brassiceae</taxon>
        <taxon>Brassica</taxon>
    </lineage>
</organism>
<feature type="region of interest" description="Disordered" evidence="1">
    <location>
        <begin position="384"/>
        <end position="485"/>
    </location>
</feature>
<feature type="compositionally biased region" description="Polar residues" evidence="1">
    <location>
        <begin position="453"/>
        <end position="484"/>
    </location>
</feature>
<keyword evidence="4" id="KW-1185">Reference proteome</keyword>
<feature type="compositionally biased region" description="Low complexity" evidence="1">
    <location>
        <begin position="509"/>
        <end position="524"/>
    </location>
</feature>
<dbReference type="InterPro" id="IPR029472">
    <property type="entry name" value="Copia-like_N"/>
</dbReference>
<feature type="non-terminal residue" evidence="3">
    <location>
        <position position="1"/>
    </location>
</feature>
<feature type="region of interest" description="Disordered" evidence="1">
    <location>
        <begin position="498"/>
        <end position="524"/>
    </location>
</feature>
<feature type="region of interest" description="Disordered" evidence="1">
    <location>
        <begin position="19"/>
        <end position="119"/>
    </location>
</feature>
<name>A0ABQ7X7L3_BRANA</name>
<reference evidence="3 4" key="1">
    <citation type="submission" date="2021-05" db="EMBL/GenBank/DDBJ databases">
        <title>Genome Assembly of Synthetic Allotetraploid Brassica napus Reveals Homoeologous Exchanges between Subgenomes.</title>
        <authorList>
            <person name="Davis J.T."/>
        </authorList>
    </citation>
    <scope>NUCLEOTIDE SEQUENCE [LARGE SCALE GENOMIC DNA]</scope>
    <source>
        <strain evidence="4">cv. Da-Ae</strain>
        <tissue evidence="3">Seedling</tissue>
    </source>
</reference>
<evidence type="ECO:0000313" key="3">
    <source>
        <dbReference type="EMBL" id="KAH0851823.1"/>
    </source>
</evidence>
<dbReference type="PANTHER" id="PTHR37610:SF100">
    <property type="entry name" value="COPIA-LIKE POLYPROTEIN_RETROTRANSPOSON"/>
    <property type="match status" value="1"/>
</dbReference>
<comment type="caution">
    <text evidence="3">The sequence shown here is derived from an EMBL/GenBank/DDBJ whole genome shotgun (WGS) entry which is preliminary data.</text>
</comment>
<feature type="domain" description="Retrotransposon Copia-like N-terminal" evidence="2">
    <location>
        <begin position="207"/>
        <end position="243"/>
    </location>
</feature>
<evidence type="ECO:0000313" key="4">
    <source>
        <dbReference type="Proteomes" id="UP000824890"/>
    </source>
</evidence>
<dbReference type="Gene3D" id="4.10.60.10">
    <property type="entry name" value="Zinc finger, CCHC-type"/>
    <property type="match status" value="1"/>
</dbReference>
<accession>A0ABQ7X7L3</accession>
<protein>
    <recommendedName>
        <fullName evidence="2">Retrotransposon Copia-like N-terminal domain-containing protein</fullName>
    </recommendedName>
</protein>
<proteinExistence type="predicted"/>
<sequence>ARPLLKSLLPIVGTKSKMEYRPTQDKRKGAVKQAVGPSPAAKIPISSGSAQPPLVDATPAGAPMLDPPMVITAKATSSPAHSEGGTRRSPTSQRPLVMAQKTSSPRNQFTPHSKSSTAEYNDLAEGGLCVDFTPYSASQNANDSSSGPGIDEDNPDEENDKFIEKKQLKGMSRARATMAESMMSLSPELDPESPYYVDPDYQPNENLPMVILSQADDNYFIWKKHFLGFLRSKNKTGFIDGTVVLTEPSSPLYQPWNVCNARVKLWMMSSMSKSLQDYVRYAETAHKAWEDLRMIFVPSVDLRIRQLRQRIELMRQDGDSMARYHLKKVGHTISRCKAAPKTCTLCNSVRHVTVDCPRYNREKAKGKAPVKSLLPIVGTKSKMEYRPTQDKRKGAVKQAVGPSPAAKIPISSGSAQPPLVDATPAGAPMLDPPMVITAKATSSPAHSEGGTRRSPTSQRPLVMAQKTSSPRNQFTPHSKSSTAEYNDLAEGGLCVDFTPYSASQNANDSSSGPVSDMSSYSGDR</sequence>
<feature type="compositionally biased region" description="Basic and acidic residues" evidence="1">
    <location>
        <begin position="384"/>
        <end position="393"/>
    </location>
</feature>
<evidence type="ECO:0000256" key="1">
    <source>
        <dbReference type="SAM" id="MobiDB-lite"/>
    </source>
</evidence>
<evidence type="ECO:0000259" key="2">
    <source>
        <dbReference type="Pfam" id="PF14244"/>
    </source>
</evidence>